<feature type="transmembrane region" description="Helical" evidence="8">
    <location>
        <begin position="96"/>
        <end position="119"/>
    </location>
</feature>
<feature type="transmembrane region" description="Helical" evidence="8">
    <location>
        <begin position="27"/>
        <end position="45"/>
    </location>
</feature>
<reference evidence="10" key="1">
    <citation type="submission" date="2020-12" db="EMBL/GenBank/DDBJ databases">
        <title>Methylobrevis albus sp. nov., isolated from fresh water lack sediment.</title>
        <authorList>
            <person name="Zou Q."/>
        </authorList>
    </citation>
    <scope>NUCLEOTIDE SEQUENCE</scope>
    <source>
        <strain evidence="10">L22</strain>
    </source>
</reference>
<dbReference type="PRINTS" id="PR01437">
    <property type="entry name" value="NUOXDRDTASE4"/>
</dbReference>
<keyword evidence="4 7" id="KW-0812">Transmembrane</keyword>
<feature type="transmembrane region" description="Helical" evidence="8">
    <location>
        <begin position="486"/>
        <end position="504"/>
    </location>
</feature>
<organism evidence="10 11">
    <name type="scientific">Methylobrevis albus</name>
    <dbReference type="NCBI Taxonomy" id="2793297"/>
    <lineage>
        <taxon>Bacteria</taxon>
        <taxon>Pseudomonadati</taxon>
        <taxon>Pseudomonadota</taxon>
        <taxon>Alphaproteobacteria</taxon>
        <taxon>Hyphomicrobiales</taxon>
        <taxon>Pleomorphomonadaceae</taxon>
        <taxon>Methylobrevis</taxon>
    </lineage>
</organism>
<feature type="domain" description="NADH:quinone oxidoreductase/Mrp antiporter transmembrane" evidence="9">
    <location>
        <begin position="151"/>
        <end position="443"/>
    </location>
</feature>
<gene>
    <name evidence="10" type="ORF">I5731_04655</name>
</gene>
<evidence type="ECO:0000259" key="9">
    <source>
        <dbReference type="Pfam" id="PF00361"/>
    </source>
</evidence>
<dbReference type="GO" id="GO:0042773">
    <property type="term" value="P:ATP synthesis coupled electron transport"/>
    <property type="evidence" value="ECO:0007669"/>
    <property type="project" value="InterPro"/>
</dbReference>
<dbReference type="GO" id="GO:0005886">
    <property type="term" value="C:plasma membrane"/>
    <property type="evidence" value="ECO:0007669"/>
    <property type="project" value="UniProtKB-SubCell"/>
</dbReference>
<feature type="transmembrane region" description="Helical" evidence="8">
    <location>
        <begin position="186"/>
        <end position="208"/>
    </location>
</feature>
<feature type="transmembrane region" description="Helical" evidence="8">
    <location>
        <begin position="57"/>
        <end position="76"/>
    </location>
</feature>
<dbReference type="GO" id="GO:0008137">
    <property type="term" value="F:NADH dehydrogenase (ubiquinone) activity"/>
    <property type="evidence" value="ECO:0007669"/>
    <property type="project" value="InterPro"/>
</dbReference>
<dbReference type="AlphaFoldDB" id="A0A931I0I3"/>
<proteinExistence type="inferred from homology"/>
<dbReference type="InterPro" id="IPR001750">
    <property type="entry name" value="ND/Mrp_TM"/>
</dbReference>
<sequence>MATPDHAATAVDLTAALVAAPIPAADWLVILPVLIPMVAGAIGLVTRWRSGLQWHLALGALSLTLVVDVMLLIRVATEGPIVMAMGRWLPPFGISFTADALGATFAVTAAVVALVATFYARDSFNVSERRYGIFPFLLLLMAGVSGAFLTGDLFNLYVWFEVLLISSFGMLVMGSEKAQIDGTIKYAFLNLVATTLFLIAIGLLYGVLGTLNMADIVGAAQRAPSSAPLIAIACLFFFAFAMKAGAFPVNAWLPASYHTPRIVVSALFAGLLTKVGVYALLRVLVMLLPRQADAFSGLVAVIAALTMVLGALGALAQSDFRRMLGYLIISGIGSMLVGVALATEAALTGAIVYAVHSMLTMTALYLIAGVMAARVDGSFDLRRLGGLYGASPLLAGLFLVLGLSVAGLPPFSGFWPKLVLVDASLAAGSRMLAFAILATGFLTTLAVGRVWLYAFWRGGPEGTADGTRTVLGPAGDTAAADRRGTALLLPVLVLAAAIVGLGLWPAPLYDFAGVAARGLIDPTAYIGAVFGGLQ</sequence>
<evidence type="ECO:0000313" key="10">
    <source>
        <dbReference type="EMBL" id="MBH0237104.1"/>
    </source>
</evidence>
<evidence type="ECO:0000256" key="2">
    <source>
        <dbReference type="ARBA" id="ARBA00005346"/>
    </source>
</evidence>
<keyword evidence="5 8" id="KW-1133">Transmembrane helix</keyword>
<comment type="subcellular location">
    <subcellularLocation>
        <location evidence="1">Cell membrane</location>
        <topology evidence="1">Multi-pass membrane protein</topology>
    </subcellularLocation>
    <subcellularLocation>
        <location evidence="7">Membrane</location>
        <topology evidence="7">Multi-pass membrane protein</topology>
    </subcellularLocation>
</comment>
<feature type="transmembrane region" description="Helical" evidence="8">
    <location>
        <begin position="385"/>
        <end position="411"/>
    </location>
</feature>
<evidence type="ECO:0000256" key="8">
    <source>
        <dbReference type="SAM" id="Phobius"/>
    </source>
</evidence>
<dbReference type="PANTHER" id="PTHR42703">
    <property type="entry name" value="NADH DEHYDROGENASE"/>
    <property type="match status" value="1"/>
</dbReference>
<dbReference type="InterPro" id="IPR003918">
    <property type="entry name" value="NADH_UbQ_OxRdtase"/>
</dbReference>
<feature type="transmembrane region" description="Helical" evidence="8">
    <location>
        <begin position="323"/>
        <end position="343"/>
    </location>
</feature>
<feature type="transmembrane region" description="Helical" evidence="8">
    <location>
        <begin position="228"/>
        <end position="250"/>
    </location>
</feature>
<dbReference type="NCBIfam" id="NF009306">
    <property type="entry name" value="PRK12663.1"/>
    <property type="match status" value="1"/>
</dbReference>
<evidence type="ECO:0000313" key="11">
    <source>
        <dbReference type="Proteomes" id="UP000631694"/>
    </source>
</evidence>
<feature type="transmembrane region" description="Helical" evidence="8">
    <location>
        <begin position="431"/>
        <end position="452"/>
    </location>
</feature>
<keyword evidence="11" id="KW-1185">Reference proteome</keyword>
<dbReference type="Proteomes" id="UP000631694">
    <property type="component" value="Unassembled WGS sequence"/>
</dbReference>
<keyword evidence="6 8" id="KW-0472">Membrane</keyword>
<name>A0A931I0I3_9HYPH</name>
<dbReference type="EMBL" id="JADZLT010000041">
    <property type="protein sequence ID" value="MBH0237104.1"/>
    <property type="molecule type" value="Genomic_DNA"/>
</dbReference>
<comment type="similarity">
    <text evidence="2">Belongs to the CPA3 antiporters (TC 2.A.63) subunit D family.</text>
</comment>
<comment type="caution">
    <text evidence="10">The sequence shown here is derived from an EMBL/GenBank/DDBJ whole genome shotgun (WGS) entry which is preliminary data.</text>
</comment>
<feature type="transmembrane region" description="Helical" evidence="8">
    <location>
        <begin position="156"/>
        <end position="174"/>
    </location>
</feature>
<evidence type="ECO:0000256" key="1">
    <source>
        <dbReference type="ARBA" id="ARBA00004651"/>
    </source>
</evidence>
<feature type="transmembrane region" description="Helical" evidence="8">
    <location>
        <begin position="349"/>
        <end position="373"/>
    </location>
</feature>
<evidence type="ECO:0000256" key="5">
    <source>
        <dbReference type="ARBA" id="ARBA00022989"/>
    </source>
</evidence>
<accession>A0A931I0I3</accession>
<dbReference type="Pfam" id="PF00361">
    <property type="entry name" value="Proton_antipo_M"/>
    <property type="match status" value="1"/>
</dbReference>
<dbReference type="PANTHER" id="PTHR42703:SF1">
    <property type="entry name" value="NA(+)_H(+) ANTIPORTER SUBUNIT D1"/>
    <property type="match status" value="1"/>
</dbReference>
<protein>
    <submittedName>
        <fullName evidence="10">Na+/H+ antiporter subunit D</fullName>
    </submittedName>
</protein>
<dbReference type="InterPro" id="IPR050586">
    <property type="entry name" value="CPA3_Na-H_Antiporter_D"/>
</dbReference>
<keyword evidence="3" id="KW-1003">Cell membrane</keyword>
<feature type="transmembrane region" description="Helical" evidence="8">
    <location>
        <begin position="262"/>
        <end position="288"/>
    </location>
</feature>
<feature type="transmembrane region" description="Helical" evidence="8">
    <location>
        <begin position="294"/>
        <end position="316"/>
    </location>
</feature>
<evidence type="ECO:0000256" key="3">
    <source>
        <dbReference type="ARBA" id="ARBA00022475"/>
    </source>
</evidence>
<evidence type="ECO:0000256" key="4">
    <source>
        <dbReference type="ARBA" id="ARBA00022692"/>
    </source>
</evidence>
<feature type="transmembrane region" description="Helical" evidence="8">
    <location>
        <begin position="131"/>
        <end position="150"/>
    </location>
</feature>
<dbReference type="RefSeq" id="WP_197310207.1">
    <property type="nucleotide sequence ID" value="NZ_JADZLT010000041.1"/>
</dbReference>
<evidence type="ECO:0000256" key="6">
    <source>
        <dbReference type="ARBA" id="ARBA00023136"/>
    </source>
</evidence>
<evidence type="ECO:0000256" key="7">
    <source>
        <dbReference type="RuleBase" id="RU000320"/>
    </source>
</evidence>